<evidence type="ECO:0000256" key="1">
    <source>
        <dbReference type="SAM" id="MobiDB-lite"/>
    </source>
</evidence>
<proteinExistence type="predicted"/>
<feature type="region of interest" description="Disordered" evidence="1">
    <location>
        <begin position="30"/>
        <end position="54"/>
    </location>
</feature>
<accession>A0ABU0NSD2</accession>
<evidence type="ECO:0000313" key="2">
    <source>
        <dbReference type="EMBL" id="MDQ0582063.1"/>
    </source>
</evidence>
<keyword evidence="3" id="KW-1185">Reference proteome</keyword>
<feature type="region of interest" description="Disordered" evidence="1">
    <location>
        <begin position="231"/>
        <end position="253"/>
    </location>
</feature>
<reference evidence="2 3" key="1">
    <citation type="submission" date="2023-07" db="EMBL/GenBank/DDBJ databases">
        <title>Comparative genomics of wheat-associated soil bacteria to identify genetic determinants of phenazine resistance.</title>
        <authorList>
            <person name="Mouncey N."/>
        </authorList>
    </citation>
    <scope>NUCLEOTIDE SEQUENCE [LARGE SCALE GENOMIC DNA]</scope>
    <source>
        <strain evidence="2 3">B2I6</strain>
    </source>
</reference>
<protein>
    <submittedName>
        <fullName evidence="2">Uncharacterized protein</fullName>
    </submittedName>
</protein>
<name>A0ABU0NSD2_STRRH</name>
<evidence type="ECO:0000313" key="3">
    <source>
        <dbReference type="Proteomes" id="UP001230654"/>
    </source>
</evidence>
<comment type="caution">
    <text evidence="2">The sequence shown here is derived from an EMBL/GenBank/DDBJ whole genome shotgun (WGS) entry which is preliminary data.</text>
</comment>
<dbReference type="Proteomes" id="UP001230654">
    <property type="component" value="Unassembled WGS sequence"/>
</dbReference>
<feature type="compositionally biased region" description="Basic residues" evidence="1">
    <location>
        <begin position="243"/>
        <end position="253"/>
    </location>
</feature>
<sequence>MPPSTASATTWLLVTMWPWVSKTKPVPVPPSPLLDSASDGDRAGQRLGGDPGDRARVALDVAAVGGRGDGRRAGVVVVLGQRVAESAAQAARDQRGDQDRGDEPAAATARLGRGLLVGGTPHGPARATGAARATDLTGTAGSDVVRARGAVRVRARAVVGVVGRRRGRVGPVVGGGRGPLRGVGGLLRGRRRPVALARGRRSLRRGRRRPVALGRSRGGVTDFRCLRGRRRERSRGRAGVGRGRLRGGRGRFHRHGGCGRGRGYLGALVLALVLGAHSSSPRSTAVVVGRTGSHSSARSSRFRTLLSSTSRAEAVHVLLYVSAFPTGRQSTISGCCGSLAIPYIGHYAQ</sequence>
<gene>
    <name evidence="2" type="ORF">QF030_004241</name>
</gene>
<organism evidence="2 3">
    <name type="scientific">Streptomyces rishiriensis</name>
    <dbReference type="NCBI Taxonomy" id="68264"/>
    <lineage>
        <taxon>Bacteria</taxon>
        <taxon>Bacillati</taxon>
        <taxon>Actinomycetota</taxon>
        <taxon>Actinomycetes</taxon>
        <taxon>Kitasatosporales</taxon>
        <taxon>Streptomycetaceae</taxon>
        <taxon>Streptomyces</taxon>
    </lineage>
</organism>
<dbReference type="EMBL" id="JAUSWV010000002">
    <property type="protein sequence ID" value="MDQ0582063.1"/>
    <property type="molecule type" value="Genomic_DNA"/>
</dbReference>